<feature type="domain" description="Acylphosphatase-like" evidence="10">
    <location>
        <begin position="7"/>
        <end position="94"/>
    </location>
</feature>
<dbReference type="Gene3D" id="3.30.420.360">
    <property type="match status" value="1"/>
</dbReference>
<dbReference type="GO" id="GO:0016743">
    <property type="term" value="F:carboxyl- or carbamoyltransferase activity"/>
    <property type="evidence" value="ECO:0007669"/>
    <property type="project" value="UniProtKB-UniRule"/>
</dbReference>
<dbReference type="PROSITE" id="PS00150">
    <property type="entry name" value="ACYLPHOSPHATASE_1"/>
    <property type="match status" value="1"/>
</dbReference>
<evidence type="ECO:0000256" key="8">
    <source>
        <dbReference type="PIRNR" id="PIRNR006256"/>
    </source>
</evidence>
<dbReference type="NCBIfam" id="TIGR00143">
    <property type="entry name" value="hypF"/>
    <property type="match status" value="1"/>
</dbReference>
<name>A0A7C4JJ94_9CREN</name>
<dbReference type="InterPro" id="IPR041440">
    <property type="entry name" value="HypF_C"/>
</dbReference>
<feature type="domain" description="YrdC-like" evidence="11">
    <location>
        <begin position="205"/>
        <end position="391"/>
    </location>
</feature>
<keyword evidence="13" id="KW-0808">Transferase</keyword>
<dbReference type="Pfam" id="PF01300">
    <property type="entry name" value="Sua5_yciO_yrdC"/>
    <property type="match status" value="1"/>
</dbReference>
<evidence type="ECO:0000256" key="2">
    <source>
        <dbReference type="ARBA" id="ARBA00008097"/>
    </source>
</evidence>
<evidence type="ECO:0000259" key="11">
    <source>
        <dbReference type="PROSITE" id="PS51163"/>
    </source>
</evidence>
<comment type="similarity">
    <text evidence="2 8">Belongs to the carbamoyltransferase HypF family.</text>
</comment>
<keyword evidence="9" id="KW-0378">Hydrolase</keyword>
<dbReference type="Pfam" id="PF17788">
    <property type="entry name" value="HypF_C"/>
    <property type="match status" value="1"/>
</dbReference>
<dbReference type="Gene3D" id="3.90.870.50">
    <property type="match status" value="1"/>
</dbReference>
<dbReference type="InterPro" id="IPR011125">
    <property type="entry name" value="Znf_HypF"/>
</dbReference>
<comment type="catalytic activity">
    <reaction evidence="9">
        <text>an acyl phosphate + H2O = a carboxylate + phosphate + H(+)</text>
        <dbReference type="Rhea" id="RHEA:14965"/>
        <dbReference type="ChEBI" id="CHEBI:15377"/>
        <dbReference type="ChEBI" id="CHEBI:15378"/>
        <dbReference type="ChEBI" id="CHEBI:29067"/>
        <dbReference type="ChEBI" id="CHEBI:43474"/>
        <dbReference type="ChEBI" id="CHEBI:59918"/>
        <dbReference type="EC" id="3.6.1.7"/>
    </reaction>
</comment>
<dbReference type="EC" id="6.2.-.-" evidence="8"/>
<dbReference type="GO" id="GO:0008270">
    <property type="term" value="F:zinc ion binding"/>
    <property type="evidence" value="ECO:0007669"/>
    <property type="project" value="UniProtKB-KW"/>
</dbReference>
<dbReference type="SUPFAM" id="SSF54975">
    <property type="entry name" value="Acylphosphatase/BLUF domain-like"/>
    <property type="match status" value="1"/>
</dbReference>
<dbReference type="Pfam" id="PF22521">
    <property type="entry name" value="HypF_C_2"/>
    <property type="match status" value="1"/>
</dbReference>
<keyword evidence="5" id="KW-0863">Zinc-finger</keyword>
<dbReference type="InterPro" id="IPR036046">
    <property type="entry name" value="Acylphosphatase-like_dom_sf"/>
</dbReference>
<dbReference type="PANTHER" id="PTHR42959:SF1">
    <property type="entry name" value="CARBAMOYLTRANSFERASE HYPF"/>
    <property type="match status" value="1"/>
</dbReference>
<evidence type="ECO:0000256" key="1">
    <source>
        <dbReference type="ARBA" id="ARBA00004711"/>
    </source>
</evidence>
<dbReference type="InterPro" id="IPR051060">
    <property type="entry name" value="Carbamoyltrans_HypF-like"/>
</dbReference>
<dbReference type="InterPro" id="IPR001792">
    <property type="entry name" value="Acylphosphatase-like_dom"/>
</dbReference>
<dbReference type="AlphaFoldDB" id="A0A7C4JJ94"/>
<keyword evidence="6" id="KW-0862">Zinc</keyword>
<comment type="pathway">
    <text evidence="1">Protein modification; [NiFe] hydrogenase maturation.</text>
</comment>
<dbReference type="InterPro" id="IPR006070">
    <property type="entry name" value="Sua5-like_dom"/>
</dbReference>
<keyword evidence="3" id="KW-0436">Ligase</keyword>
<evidence type="ECO:0000313" key="12">
    <source>
        <dbReference type="EMBL" id="HGQ35518.1"/>
    </source>
</evidence>
<sequence length="776" mass="86080">MQDHIKGIKVRIIGVVQGVGFRPFVYRLAKKLGLNGYVVNLGGSEVEVYLEGYVDEIEEFMKRLYLEKPPNAKIINVIIEEVKPLGYSDFMILESRCEALFRSIIPPDIAICSNCVEEILDSRSRFYRYHWNSCAWCGPRFSMMYTVPYDRFNTAMAKFKFCDECAKSYSNPNDVRRFHGQGISCPVCGPKTYIYTGSGKKLDVVDPVKFIAEKILDGAIVAIKGVGGYHIACLASKDSVVAELRIRKGRPYQPFALMAKDFKVVEEIAIPPLGAKELLELPQRPIVVMPKKEGSRVSNLVAPGLSTVGVMLPYTGFQILLLNEVPDGFLIMTSGNIHGDPMCIDLDCVLSKLKGVVDYIVEHERVIVHRVDDSVIRFTDSEPVFLRRSRGYAPEWIEVALNLPHVVALGAEMQTAGAVAFDNKVVLTQFIGDLDNIEALEDLKKEILWFIHAYNLKPRIIAVDIHPHYHNRLVAKELSEYLGAEVVEVQHHHAHAVSVLSEYLFELDSRAIAITIDGTGFGIDGGIWGGEVLLTTYKNFKRCGCLHPFVLPGGDSAAEYPVKSLIALMASAGFSEEEVLNLLQKLELVNTLVHGYEEAMITYTLARRGKGIITTSTGRVLDAFSALLRICTKRTYEGEPPMKLEAFADKARRELDYEPKLKVLNAMYVLDVNNLLSWVIENMDTYGVEDIALTVLKNLGRGLGYIALNCLKGLKNTEQIVVVGGGAAVNTYIVSGIREILREEDLNVLLPKKAPPGDGGIALGQVIVSSQVISYG</sequence>
<comment type="catalytic activity">
    <reaction evidence="7">
        <text>C-terminal L-cysteinyl-[HypE protein] + carbamoyl phosphate + ATP + H2O = C-terminal S-carboxamide-L-cysteinyl-[HypE protein] + AMP + phosphate + diphosphate + H(+)</text>
        <dbReference type="Rhea" id="RHEA:55636"/>
        <dbReference type="Rhea" id="RHEA-COMP:14247"/>
        <dbReference type="Rhea" id="RHEA-COMP:14392"/>
        <dbReference type="ChEBI" id="CHEBI:15377"/>
        <dbReference type="ChEBI" id="CHEBI:15378"/>
        <dbReference type="ChEBI" id="CHEBI:30616"/>
        <dbReference type="ChEBI" id="CHEBI:33019"/>
        <dbReference type="ChEBI" id="CHEBI:43474"/>
        <dbReference type="ChEBI" id="CHEBI:58228"/>
        <dbReference type="ChEBI" id="CHEBI:76913"/>
        <dbReference type="ChEBI" id="CHEBI:139126"/>
        <dbReference type="ChEBI" id="CHEBI:456215"/>
    </reaction>
</comment>
<protein>
    <recommendedName>
        <fullName evidence="8">Carbamoyltransferase</fullName>
        <ecNumber evidence="8">6.2.-.-</ecNumber>
    </recommendedName>
</protein>
<feature type="active site" evidence="9">
    <location>
        <position position="40"/>
    </location>
</feature>
<dbReference type="GO" id="GO:0003725">
    <property type="term" value="F:double-stranded RNA binding"/>
    <property type="evidence" value="ECO:0007669"/>
    <property type="project" value="InterPro"/>
</dbReference>
<dbReference type="GO" id="GO:0016874">
    <property type="term" value="F:ligase activity"/>
    <property type="evidence" value="ECO:0007669"/>
    <property type="project" value="UniProtKB-UniRule"/>
</dbReference>
<evidence type="ECO:0000256" key="3">
    <source>
        <dbReference type="ARBA" id="ARBA00022598"/>
    </source>
</evidence>
<dbReference type="GO" id="GO:0051604">
    <property type="term" value="P:protein maturation"/>
    <property type="evidence" value="ECO:0007669"/>
    <property type="project" value="TreeGrafter"/>
</dbReference>
<dbReference type="PIRSF" id="PIRSF006256">
    <property type="entry name" value="CMPcnvr_hdrg_mat"/>
    <property type="match status" value="1"/>
</dbReference>
<dbReference type="InterPro" id="IPR004421">
    <property type="entry name" value="Carbamoyltransferase_HypF"/>
</dbReference>
<dbReference type="EMBL" id="DTCK01000013">
    <property type="protein sequence ID" value="HGQ35518.1"/>
    <property type="molecule type" value="Genomic_DNA"/>
</dbReference>
<dbReference type="PROSITE" id="PS51160">
    <property type="entry name" value="ACYLPHOSPHATASE_3"/>
    <property type="match status" value="1"/>
</dbReference>
<evidence type="ECO:0000259" key="10">
    <source>
        <dbReference type="PROSITE" id="PS51160"/>
    </source>
</evidence>
<evidence type="ECO:0000256" key="6">
    <source>
        <dbReference type="ARBA" id="ARBA00022833"/>
    </source>
</evidence>
<comment type="caution">
    <text evidence="13">The sequence shown here is derived from an EMBL/GenBank/DDBJ whole genome shotgun (WGS) entry which is preliminary data.</text>
</comment>
<feature type="active site" evidence="9">
    <location>
        <position position="22"/>
    </location>
</feature>
<dbReference type="SUPFAM" id="SSF55821">
    <property type="entry name" value="YrdC/RibB"/>
    <property type="match status" value="1"/>
</dbReference>
<accession>A0A7C4JJ94</accession>
<dbReference type="InterPro" id="IPR017968">
    <property type="entry name" value="Acylphosphatase_CS"/>
</dbReference>
<gene>
    <name evidence="13" type="primary">hypF</name>
    <name evidence="13" type="ORF">ENU08_01895</name>
    <name evidence="12" type="ORF">ENU41_02415</name>
</gene>
<evidence type="ECO:0000256" key="4">
    <source>
        <dbReference type="ARBA" id="ARBA00022723"/>
    </source>
</evidence>
<dbReference type="UniPathway" id="UPA00335"/>
<dbReference type="PROSITE" id="PS51163">
    <property type="entry name" value="YRDC"/>
    <property type="match status" value="1"/>
</dbReference>
<dbReference type="EMBL" id="DTBD01000013">
    <property type="protein sequence ID" value="HGQ63980.1"/>
    <property type="molecule type" value="Genomic_DNA"/>
</dbReference>
<proteinExistence type="inferred from homology"/>
<dbReference type="Gene3D" id="3.30.420.40">
    <property type="match status" value="1"/>
</dbReference>
<reference evidence="13" key="1">
    <citation type="journal article" date="2020" name="mSystems">
        <title>Genome- and Community-Level Interaction Insights into Carbon Utilization and Element Cycling Functions of Hydrothermarchaeota in Hydrothermal Sediment.</title>
        <authorList>
            <person name="Zhou Z."/>
            <person name="Liu Y."/>
            <person name="Xu W."/>
            <person name="Pan J."/>
            <person name="Luo Z.H."/>
            <person name="Li M."/>
        </authorList>
    </citation>
    <scope>NUCLEOTIDE SEQUENCE [LARGE SCALE GENOMIC DNA]</scope>
    <source>
        <strain evidence="13">SpSt-637</strain>
        <strain evidence="12">SpSt-667</strain>
    </source>
</reference>
<keyword evidence="4" id="KW-0479">Metal-binding</keyword>
<dbReference type="GO" id="GO:0003998">
    <property type="term" value="F:acylphosphatase activity"/>
    <property type="evidence" value="ECO:0007669"/>
    <property type="project" value="UniProtKB-EC"/>
</dbReference>
<dbReference type="Pfam" id="PF00708">
    <property type="entry name" value="Acylphosphatase"/>
    <property type="match status" value="1"/>
</dbReference>
<evidence type="ECO:0000256" key="5">
    <source>
        <dbReference type="ARBA" id="ARBA00022771"/>
    </source>
</evidence>
<dbReference type="InterPro" id="IPR017945">
    <property type="entry name" value="DHBP_synth_RibB-like_a/b_dom"/>
</dbReference>
<dbReference type="InterPro" id="IPR055128">
    <property type="entry name" value="HypF_C_2"/>
</dbReference>
<evidence type="ECO:0000256" key="7">
    <source>
        <dbReference type="ARBA" id="ARBA00048220"/>
    </source>
</evidence>
<evidence type="ECO:0000256" key="9">
    <source>
        <dbReference type="PROSITE-ProRule" id="PRU00520"/>
    </source>
</evidence>
<evidence type="ECO:0000313" key="13">
    <source>
        <dbReference type="EMBL" id="HGQ63980.1"/>
    </source>
</evidence>
<dbReference type="Gene3D" id="3.30.110.120">
    <property type="match status" value="1"/>
</dbReference>
<dbReference type="Pfam" id="PF07503">
    <property type="entry name" value="zf-HYPF"/>
    <property type="match status" value="2"/>
</dbReference>
<dbReference type="PANTHER" id="PTHR42959">
    <property type="entry name" value="CARBAMOYLTRANSFERASE"/>
    <property type="match status" value="1"/>
</dbReference>
<organism evidence="13">
    <name type="scientific">Ignisphaera aggregans</name>
    <dbReference type="NCBI Taxonomy" id="334771"/>
    <lineage>
        <taxon>Archaea</taxon>
        <taxon>Thermoproteota</taxon>
        <taxon>Thermoprotei</taxon>
        <taxon>Desulfurococcales</taxon>
        <taxon>Desulfurococcaceae</taxon>
        <taxon>Ignisphaera</taxon>
    </lineage>
</organism>